<feature type="domain" description="Ubiquitin-like protease family profile" evidence="15">
    <location>
        <begin position="462"/>
        <end position="621"/>
    </location>
</feature>
<accession>A0A9W7D1Z4</accession>
<evidence type="ECO:0000259" key="15">
    <source>
        <dbReference type="PROSITE" id="PS50600"/>
    </source>
</evidence>
<evidence type="ECO:0000256" key="2">
    <source>
        <dbReference type="ARBA" id="ARBA00005234"/>
    </source>
</evidence>
<dbReference type="GO" id="GO:0000723">
    <property type="term" value="P:telomere maintenance"/>
    <property type="evidence" value="ECO:0007669"/>
    <property type="project" value="InterPro"/>
</dbReference>
<dbReference type="Pfam" id="PF02902">
    <property type="entry name" value="Peptidase_C48"/>
    <property type="match status" value="1"/>
</dbReference>
<dbReference type="SUPFAM" id="SSF50156">
    <property type="entry name" value="PDZ domain-like"/>
    <property type="match status" value="1"/>
</dbReference>
<name>A0A9W7D1Z4_9STRA</name>
<dbReference type="InterPro" id="IPR006164">
    <property type="entry name" value="DNA_bd_Ku70/Ku80"/>
</dbReference>
<dbReference type="GO" id="GO:0003678">
    <property type="term" value="F:DNA helicase activity"/>
    <property type="evidence" value="ECO:0007669"/>
    <property type="project" value="InterPro"/>
</dbReference>
<evidence type="ECO:0000256" key="4">
    <source>
        <dbReference type="ARBA" id="ARBA00022670"/>
    </source>
</evidence>
<keyword evidence="17" id="KW-1185">Reference proteome</keyword>
<feature type="region of interest" description="Disordered" evidence="14">
    <location>
        <begin position="115"/>
        <end position="226"/>
    </location>
</feature>
<dbReference type="Gene3D" id="3.40.395.10">
    <property type="entry name" value="Adenoviral Proteinase, Chain A"/>
    <property type="match status" value="1"/>
</dbReference>
<dbReference type="GO" id="GO:0003690">
    <property type="term" value="F:double-stranded DNA binding"/>
    <property type="evidence" value="ECO:0007669"/>
    <property type="project" value="TreeGrafter"/>
</dbReference>
<dbReference type="FunFam" id="2.40.290.10:FF:000001">
    <property type="entry name" value="X-ray repair cross complementing 6"/>
    <property type="match status" value="1"/>
</dbReference>
<dbReference type="SUPFAM" id="SSF53300">
    <property type="entry name" value="vWA-like"/>
    <property type="match status" value="1"/>
</dbReference>
<dbReference type="Pfam" id="PF03730">
    <property type="entry name" value="Ku_C"/>
    <property type="match status" value="1"/>
</dbReference>
<proteinExistence type="inferred from homology"/>
<dbReference type="GO" id="GO:0006303">
    <property type="term" value="P:double-strand break repair via nonhomologous end joining"/>
    <property type="evidence" value="ECO:0007669"/>
    <property type="project" value="InterPro"/>
</dbReference>
<keyword evidence="11" id="KW-0233">DNA recombination</keyword>
<dbReference type="SUPFAM" id="SSF100939">
    <property type="entry name" value="SPOC domain-like"/>
    <property type="match status" value="1"/>
</dbReference>
<dbReference type="InterPro" id="IPR003653">
    <property type="entry name" value="Peptidase_C48_C"/>
</dbReference>
<keyword evidence="10" id="KW-0238">DNA-binding</keyword>
<evidence type="ECO:0000256" key="8">
    <source>
        <dbReference type="ARBA" id="ARBA00022806"/>
    </source>
</evidence>
<dbReference type="GO" id="GO:0042162">
    <property type="term" value="F:telomeric DNA binding"/>
    <property type="evidence" value="ECO:0007669"/>
    <property type="project" value="InterPro"/>
</dbReference>
<comment type="caution">
    <text evidence="16">The sequence shown here is derived from an EMBL/GenBank/DDBJ whole genome shotgun (WGS) entry which is preliminary data.</text>
</comment>
<dbReference type="GO" id="GO:0043564">
    <property type="term" value="C:Ku70:Ku80 complex"/>
    <property type="evidence" value="ECO:0007669"/>
    <property type="project" value="InterPro"/>
</dbReference>
<evidence type="ECO:0000313" key="17">
    <source>
        <dbReference type="Proteomes" id="UP001165121"/>
    </source>
</evidence>
<dbReference type="InterPro" id="IPR006165">
    <property type="entry name" value="Ku70"/>
</dbReference>
<dbReference type="SUPFAM" id="SSF54001">
    <property type="entry name" value="Cysteine proteinases"/>
    <property type="match status" value="1"/>
</dbReference>
<keyword evidence="8" id="KW-0347">Helicase</keyword>
<comment type="similarity">
    <text evidence="3">Belongs to the ku70 family.</text>
</comment>
<evidence type="ECO:0000256" key="13">
    <source>
        <dbReference type="ARBA" id="ARBA00023242"/>
    </source>
</evidence>
<dbReference type="GO" id="GO:0008234">
    <property type="term" value="F:cysteine-type peptidase activity"/>
    <property type="evidence" value="ECO:0007669"/>
    <property type="project" value="InterPro"/>
</dbReference>
<evidence type="ECO:0000256" key="6">
    <source>
        <dbReference type="ARBA" id="ARBA00022763"/>
    </source>
</evidence>
<gene>
    <name evidence="16" type="ORF">Pfra01_002183100</name>
</gene>
<evidence type="ECO:0000256" key="3">
    <source>
        <dbReference type="ARBA" id="ARBA00005240"/>
    </source>
</evidence>
<dbReference type="InterPro" id="IPR005160">
    <property type="entry name" value="Ku_C"/>
</dbReference>
<comment type="subcellular location">
    <subcellularLocation>
        <location evidence="1">Nucleus</location>
    </subcellularLocation>
</comment>
<keyword evidence="9" id="KW-0067">ATP-binding</keyword>
<dbReference type="PROSITE" id="PS50600">
    <property type="entry name" value="ULP_PROTEASE"/>
    <property type="match status" value="1"/>
</dbReference>
<feature type="compositionally biased region" description="Polar residues" evidence="14">
    <location>
        <begin position="187"/>
        <end position="226"/>
    </location>
</feature>
<dbReference type="SMART" id="SM00559">
    <property type="entry name" value="Ku78"/>
    <property type="match status" value="1"/>
</dbReference>
<keyword evidence="13" id="KW-0539">Nucleus</keyword>
<evidence type="ECO:0000256" key="10">
    <source>
        <dbReference type="ARBA" id="ARBA00023125"/>
    </source>
</evidence>
<dbReference type="InterPro" id="IPR047087">
    <property type="entry name" value="KU70_core_dom"/>
</dbReference>
<evidence type="ECO:0000256" key="5">
    <source>
        <dbReference type="ARBA" id="ARBA00022741"/>
    </source>
</evidence>
<dbReference type="GO" id="GO:0006508">
    <property type="term" value="P:proteolysis"/>
    <property type="evidence" value="ECO:0007669"/>
    <property type="project" value="UniProtKB-KW"/>
</dbReference>
<dbReference type="FunFam" id="4.10.970.10:FF:000002">
    <property type="entry name" value="Atp-dependent dna helicase 2"/>
    <property type="match status" value="1"/>
</dbReference>
<dbReference type="InterPro" id="IPR036465">
    <property type="entry name" value="vWFA_dom_sf"/>
</dbReference>
<dbReference type="InterPro" id="IPR005161">
    <property type="entry name" value="Ku_N"/>
</dbReference>
<dbReference type="Gene3D" id="4.10.970.10">
    <property type="entry name" value="Ku70, bridge and pillars"/>
    <property type="match status" value="1"/>
</dbReference>
<organism evidence="16 17">
    <name type="scientific">Phytophthora fragariaefolia</name>
    <dbReference type="NCBI Taxonomy" id="1490495"/>
    <lineage>
        <taxon>Eukaryota</taxon>
        <taxon>Sar</taxon>
        <taxon>Stramenopiles</taxon>
        <taxon>Oomycota</taxon>
        <taxon>Peronosporomycetes</taxon>
        <taxon>Peronosporales</taxon>
        <taxon>Peronosporaceae</taxon>
        <taxon>Phytophthora</taxon>
    </lineage>
</organism>
<protein>
    <submittedName>
        <fullName evidence="16">Unnamed protein product</fullName>
    </submittedName>
</protein>
<dbReference type="Pfam" id="PF02735">
    <property type="entry name" value="Ku"/>
    <property type="match status" value="1"/>
</dbReference>
<dbReference type="GO" id="GO:0003684">
    <property type="term" value="F:damaged DNA binding"/>
    <property type="evidence" value="ECO:0007669"/>
    <property type="project" value="InterPro"/>
</dbReference>
<feature type="compositionally biased region" description="Low complexity" evidence="14">
    <location>
        <begin position="159"/>
        <end position="172"/>
    </location>
</feature>
<dbReference type="Gene3D" id="3.40.50.410">
    <property type="entry name" value="von Willebrand factor, type A domain"/>
    <property type="match status" value="2"/>
</dbReference>
<evidence type="ECO:0000256" key="12">
    <source>
        <dbReference type="ARBA" id="ARBA00023204"/>
    </source>
</evidence>
<dbReference type="PANTHER" id="PTHR12604">
    <property type="entry name" value="KU AUTOANTIGEN DNA HELICASE"/>
    <property type="match status" value="1"/>
</dbReference>
<evidence type="ECO:0000256" key="11">
    <source>
        <dbReference type="ARBA" id="ARBA00023172"/>
    </source>
</evidence>
<dbReference type="Gene3D" id="1.10.1600.10">
    <property type="match status" value="1"/>
</dbReference>
<dbReference type="OrthoDB" id="3249161at2759"/>
<keyword evidence="6" id="KW-0227">DNA damage</keyword>
<dbReference type="InterPro" id="IPR036034">
    <property type="entry name" value="PDZ_sf"/>
</dbReference>
<evidence type="ECO:0000256" key="7">
    <source>
        <dbReference type="ARBA" id="ARBA00022801"/>
    </source>
</evidence>
<dbReference type="Pfam" id="PF03731">
    <property type="entry name" value="Ku_N"/>
    <property type="match status" value="1"/>
</dbReference>
<dbReference type="CDD" id="cd00788">
    <property type="entry name" value="KU70"/>
    <property type="match status" value="1"/>
</dbReference>
<keyword evidence="4" id="KW-0645">Protease</keyword>
<dbReference type="Gene3D" id="2.40.290.10">
    <property type="match status" value="1"/>
</dbReference>
<dbReference type="GO" id="GO:0005524">
    <property type="term" value="F:ATP binding"/>
    <property type="evidence" value="ECO:0007669"/>
    <property type="project" value="UniProtKB-KW"/>
</dbReference>
<dbReference type="Proteomes" id="UP001165121">
    <property type="component" value="Unassembled WGS sequence"/>
</dbReference>
<evidence type="ECO:0000256" key="9">
    <source>
        <dbReference type="ARBA" id="ARBA00022840"/>
    </source>
</evidence>
<evidence type="ECO:0000313" key="16">
    <source>
        <dbReference type="EMBL" id="GMF53034.1"/>
    </source>
</evidence>
<dbReference type="NCBIfam" id="TIGR00578">
    <property type="entry name" value="ku70"/>
    <property type="match status" value="1"/>
</dbReference>
<keyword evidence="7" id="KW-0378">Hydrolase</keyword>
<dbReference type="InterPro" id="IPR027388">
    <property type="entry name" value="Ku70_bridge/pillars_dom_sf"/>
</dbReference>
<evidence type="ECO:0000256" key="1">
    <source>
        <dbReference type="ARBA" id="ARBA00004123"/>
    </source>
</evidence>
<dbReference type="PANTHER" id="PTHR12604:SF2">
    <property type="entry name" value="X-RAY REPAIR CROSS-COMPLEMENTING PROTEIN 6"/>
    <property type="match status" value="1"/>
</dbReference>
<keyword evidence="5" id="KW-0547">Nucleotide-binding</keyword>
<dbReference type="GO" id="GO:0006310">
    <property type="term" value="P:DNA recombination"/>
    <property type="evidence" value="ECO:0007669"/>
    <property type="project" value="UniProtKB-KW"/>
</dbReference>
<reference evidence="16" key="1">
    <citation type="submission" date="2023-04" db="EMBL/GenBank/DDBJ databases">
        <title>Phytophthora fragariaefolia NBRC 109709.</title>
        <authorList>
            <person name="Ichikawa N."/>
            <person name="Sato H."/>
            <person name="Tonouchi N."/>
        </authorList>
    </citation>
    <scope>NUCLEOTIDE SEQUENCE</scope>
    <source>
        <strain evidence="16">NBRC 109709</strain>
    </source>
</reference>
<dbReference type="EMBL" id="BSXT01003212">
    <property type="protein sequence ID" value="GMF53034.1"/>
    <property type="molecule type" value="Genomic_DNA"/>
</dbReference>
<evidence type="ECO:0000256" key="14">
    <source>
        <dbReference type="SAM" id="MobiDB-lite"/>
    </source>
</evidence>
<dbReference type="InterPro" id="IPR038765">
    <property type="entry name" value="Papain-like_cys_pep_sf"/>
</dbReference>
<keyword evidence="12" id="KW-0234">DNA repair</keyword>
<sequence>MVDTEPFDTLIPFGYIPDRWCYNSAPMIHRFVNKDFDQCGFSESTIASTGSSRTASQSERFLEARRSTKRLAETLSMYGSAQFKRALTFIDRISDALDTCTFDLLDKCCTILQQGREGQRHQRPRLRVSQEPHDGQSGEPQGGQPRRQTPHRAVDAQWQSPQDEPQSPQDEPQSPRDELQPLEDGSHLSQDGSHLSQDGSNSSQNDLQLAQNSTNSADNHSAVSVTSTAPQIIEILDDECDSDKDGAEPSCFAKASLEMPKRPRLWSMSRVVRPAGRPRRTQRQRQLERRKKFHEITALLQVHGKPTEDEGTRVNLAELRRRFDDEPVTYHRLHDYLTKFSELTNIPPVEEAFELCVAVPTATRKLKTLCQEEYRERNRGELEDENVLLKFQFGHNYVYPKITADFIYTMGAWHGAKMELGRIEASTQWIRSIDTGSAHLDAIFGDGGKINTEDVCAFIAHIDLVKDEEAALLKRIHSEVEDIVLTAAISALCKDANSRPHAQVSSTFTTQLLAIRTDEERLEWLKKNKIAHLSEEKIVGALWMNTNHWCGLGICTKQYVYTIMDPRNDKFTIEKIDRIFRQVFLPLLPSEKRWKRDVSRYFQQTDGSSCGVLVLAFIESYLFPNQYIPSDTKLLRFRYLLKKAATLGRFELKPEVAAIGDSTRLHVGGGNTTRQPFPLWRGGEMDRMKTIVAIRGVQAMEFNAIIEKTGTGFGIYFAKVAAVDGWGDELLVDGFVAGLADKGALASLQLGDVLTGVNGEVCRGKEIPEILDLLRAASAGANTLSFLRRTCEYLQPEHGKSNTTKELSEFHTKGLMGAFLKVKSKIRAEIDSDEKELSREQLEDERFEKLWLEEFEVLKNQYVAKWETCTYTADEFCGLLYRSADAQQKEFLVQQYPTLMEAWKDGQASSSSSRVIPEWPAAKVVYHDSISYDPVVLGNPLVPGCTKPRPIDCSQSLQRTVECLRAKFMWRSGDLRAFSQRLDTEGILSCSALLEALDSRSDYFERNFQSTEYPRLSKTMLRSLHESARNQIAKDPAAGDQAAGEEEDWELAESGKDALIVLLDVRKAMFSPYPNTAQEKSPPTWFHAVVELVIKLLKSKVVANDNSLLSVVFFGTVSGQAVRGLKKKDSQRIWLFTNDDCPQGPDAEEVGRIQKQVQLKRTLNLFYINPPEKANFNLSAFYGCSFKDFSMAEDDEGFENEASYQPAFPVGSLDELMDGSLRKRFRKRRLTTFPLHITKGVSIGVELYALVVVQRKNTPMALDASTNTPLKTETKWLCEDTGAYLTPDQIKKYIDYGGKRVYFTRDDVVEIKHYDAPGLQLICFKPLGSLKCNENIRSPYFVYPCDGYIEGSSTAFAAILNSMIRKEKFALARLIARKTSEPRLVALVPQEEESDEMGQVQPSGFNVIFLPYLDDIRDIPVDPVTNELQKHYSVVQALALDEEVLDFDETKDTTLPDTEGFGHDKVKVEFNKLCSVEGDESD</sequence>
<comment type="similarity">
    <text evidence="2">Belongs to the peptidase C48 family.</text>
</comment>
<dbReference type="InterPro" id="IPR016194">
    <property type="entry name" value="SPOC-like_C_dom_sf"/>
</dbReference>